<reference evidence="7 8" key="1">
    <citation type="submission" date="2021-01" db="EMBL/GenBank/DDBJ databases">
        <title>Cercospora kikuchii MAFF 305040 whole genome shotgun sequence.</title>
        <authorList>
            <person name="Kashiwa T."/>
            <person name="Suzuki T."/>
        </authorList>
    </citation>
    <scope>NUCLEOTIDE SEQUENCE [LARGE SCALE GENOMIC DNA]</scope>
    <source>
        <strain evidence="7 8">MAFF 305040</strain>
    </source>
</reference>
<evidence type="ECO:0000256" key="4">
    <source>
        <dbReference type="ARBA" id="ARBA00022989"/>
    </source>
</evidence>
<evidence type="ECO:0000313" key="8">
    <source>
        <dbReference type="Proteomes" id="UP000825890"/>
    </source>
</evidence>
<feature type="transmembrane region" description="Helical" evidence="6">
    <location>
        <begin position="176"/>
        <end position="196"/>
    </location>
</feature>
<keyword evidence="8" id="KW-1185">Reference proteome</keyword>
<dbReference type="Pfam" id="PF07690">
    <property type="entry name" value="MFS_1"/>
    <property type="match status" value="1"/>
</dbReference>
<feature type="transmembrane region" description="Helical" evidence="6">
    <location>
        <begin position="231"/>
        <end position="254"/>
    </location>
</feature>
<proteinExistence type="predicted"/>
<dbReference type="InterPro" id="IPR036259">
    <property type="entry name" value="MFS_trans_sf"/>
</dbReference>
<name>A0A9P3CCS9_9PEZI</name>
<feature type="transmembrane region" description="Helical" evidence="6">
    <location>
        <begin position="468"/>
        <end position="485"/>
    </location>
</feature>
<dbReference type="GO" id="GO:0022857">
    <property type="term" value="F:transmembrane transporter activity"/>
    <property type="evidence" value="ECO:0007669"/>
    <property type="project" value="InterPro"/>
</dbReference>
<evidence type="ECO:0000256" key="6">
    <source>
        <dbReference type="SAM" id="Phobius"/>
    </source>
</evidence>
<gene>
    <name evidence="7" type="ORF">CKM354_000374300</name>
</gene>
<evidence type="ECO:0000313" key="7">
    <source>
        <dbReference type="EMBL" id="GIZ40406.1"/>
    </source>
</evidence>
<dbReference type="SUPFAM" id="SSF103473">
    <property type="entry name" value="MFS general substrate transporter"/>
    <property type="match status" value="1"/>
</dbReference>
<dbReference type="GeneID" id="68289318"/>
<feature type="transmembrane region" description="Helical" evidence="6">
    <location>
        <begin position="376"/>
        <end position="396"/>
    </location>
</feature>
<comment type="caution">
    <text evidence="7">The sequence shown here is derived from an EMBL/GenBank/DDBJ whole genome shotgun (WGS) entry which is preliminary data.</text>
</comment>
<feature type="transmembrane region" description="Helical" evidence="6">
    <location>
        <begin position="435"/>
        <end position="456"/>
    </location>
</feature>
<dbReference type="Gene3D" id="1.20.1250.20">
    <property type="entry name" value="MFS general substrate transporter like domains"/>
    <property type="match status" value="2"/>
</dbReference>
<dbReference type="OrthoDB" id="3639251at2759"/>
<evidence type="ECO:0000256" key="3">
    <source>
        <dbReference type="ARBA" id="ARBA00022692"/>
    </source>
</evidence>
<feature type="transmembrane region" description="Helical" evidence="6">
    <location>
        <begin position="352"/>
        <end position="369"/>
    </location>
</feature>
<dbReference type="PANTHER" id="PTHR43791">
    <property type="entry name" value="PERMEASE-RELATED"/>
    <property type="match status" value="1"/>
</dbReference>
<feature type="transmembrane region" description="Helical" evidence="6">
    <location>
        <begin position="114"/>
        <end position="138"/>
    </location>
</feature>
<keyword evidence="4 6" id="KW-1133">Transmembrane helix</keyword>
<keyword evidence="5 6" id="KW-0472">Membrane</keyword>
<dbReference type="InterPro" id="IPR011701">
    <property type="entry name" value="MFS"/>
</dbReference>
<accession>A0A9P3CCS9</accession>
<dbReference type="FunFam" id="1.20.1250.20:FF:000511">
    <property type="entry name" value="MFS general substrate transporter"/>
    <property type="match status" value="1"/>
</dbReference>
<sequence length="513" mass="57510">MADHKMEEIFEYERKQSERSVPDSNDDILNLFTEEEKKKLIWRIDVRLCLTLGLMYCVSLMDRTNLGIAVVGGMGIDLKLIKFRYSTIVLVFFITYVLLQPPATVVLRKVGPKLFLPLITLLWGITMMTFGFVIHWWQMIPLRIVLGAFEAGFFPGCAYLLSCWYPRYEVHKRNAVFFLIGNLSAAFSGILGYGLLQMDGLGDLGDKYGQHYGPTKKNPHLPFGIKPGIAGWRWIFIIQGLITVLVAAGGAFFISDFPENAAKRSRFIVRPFLTEKEAAYIVARIEKDRDDAITTPFQLSSYLRHGLDIKVWGFAVQFMLTATVGYAIAYFLPIILHDSMGFDLAMSECLISPPYVLAAIWMFGCAVVGDKYHIRGPLIIMNAIIGLIGLPLLGFAKTPAVRYFGVFLATTGPQANIPCMMSFQANNIRGQWKRAFSSATMVGAGGVGGIIGSTVFRSQDAPNYRPGMWTTIGCGILTIIITAWLDWRFWKANKRADRGEEIIEGLEGFRYTL</sequence>
<feature type="transmembrane region" description="Helical" evidence="6">
    <location>
        <begin position="40"/>
        <end position="61"/>
    </location>
</feature>
<keyword evidence="2" id="KW-0813">Transport</keyword>
<organism evidence="7 8">
    <name type="scientific">Cercospora kikuchii</name>
    <dbReference type="NCBI Taxonomy" id="84275"/>
    <lineage>
        <taxon>Eukaryota</taxon>
        <taxon>Fungi</taxon>
        <taxon>Dikarya</taxon>
        <taxon>Ascomycota</taxon>
        <taxon>Pezizomycotina</taxon>
        <taxon>Dothideomycetes</taxon>
        <taxon>Dothideomycetidae</taxon>
        <taxon>Mycosphaerellales</taxon>
        <taxon>Mycosphaerellaceae</taxon>
        <taxon>Cercospora</taxon>
    </lineage>
</organism>
<feature type="transmembrane region" description="Helical" evidence="6">
    <location>
        <begin position="402"/>
        <end position="423"/>
    </location>
</feature>
<dbReference type="Proteomes" id="UP000825890">
    <property type="component" value="Unassembled WGS sequence"/>
</dbReference>
<comment type="subcellular location">
    <subcellularLocation>
        <location evidence="1">Membrane</location>
        <topology evidence="1">Multi-pass membrane protein</topology>
    </subcellularLocation>
</comment>
<evidence type="ECO:0000256" key="2">
    <source>
        <dbReference type="ARBA" id="ARBA00022448"/>
    </source>
</evidence>
<protein>
    <recommendedName>
        <fullName evidence="9">Phthalate transporter</fullName>
    </recommendedName>
</protein>
<feature type="transmembrane region" description="Helical" evidence="6">
    <location>
        <begin position="81"/>
        <end position="99"/>
    </location>
</feature>
<evidence type="ECO:0000256" key="5">
    <source>
        <dbReference type="ARBA" id="ARBA00023136"/>
    </source>
</evidence>
<evidence type="ECO:0008006" key="9">
    <source>
        <dbReference type="Google" id="ProtNLM"/>
    </source>
</evidence>
<dbReference type="PANTHER" id="PTHR43791:SF47">
    <property type="entry name" value="MAJOR FACILITATOR SUPERFAMILY (MFS) PROFILE DOMAIN-CONTAINING PROTEIN-RELATED"/>
    <property type="match status" value="1"/>
</dbReference>
<dbReference type="GO" id="GO:0016020">
    <property type="term" value="C:membrane"/>
    <property type="evidence" value="ECO:0007669"/>
    <property type="project" value="UniProtKB-SubCell"/>
</dbReference>
<dbReference type="EMBL" id="BOLY01000002">
    <property type="protein sequence ID" value="GIZ40406.1"/>
    <property type="molecule type" value="Genomic_DNA"/>
</dbReference>
<feature type="transmembrane region" description="Helical" evidence="6">
    <location>
        <begin position="144"/>
        <end position="164"/>
    </location>
</feature>
<dbReference type="AlphaFoldDB" id="A0A9P3CCS9"/>
<evidence type="ECO:0000256" key="1">
    <source>
        <dbReference type="ARBA" id="ARBA00004141"/>
    </source>
</evidence>
<dbReference type="FunFam" id="1.20.1250.20:FF:000409">
    <property type="entry name" value="MFS general substrate transporter"/>
    <property type="match status" value="1"/>
</dbReference>
<feature type="transmembrane region" description="Helical" evidence="6">
    <location>
        <begin position="311"/>
        <end position="332"/>
    </location>
</feature>
<keyword evidence="3 6" id="KW-0812">Transmembrane</keyword>
<dbReference type="RefSeq" id="XP_044654893.1">
    <property type="nucleotide sequence ID" value="XM_044798958.1"/>
</dbReference>